<reference evidence="1 3" key="1">
    <citation type="journal article" date="2012" name="Nature">
        <title>Algal genomes reveal evolutionary mosaicism and the fate of nucleomorphs.</title>
        <authorList>
            <consortium name="DOE Joint Genome Institute"/>
            <person name="Curtis B.A."/>
            <person name="Tanifuji G."/>
            <person name="Burki F."/>
            <person name="Gruber A."/>
            <person name="Irimia M."/>
            <person name="Maruyama S."/>
            <person name="Arias M.C."/>
            <person name="Ball S.G."/>
            <person name="Gile G.H."/>
            <person name="Hirakawa Y."/>
            <person name="Hopkins J.F."/>
            <person name="Kuo A."/>
            <person name="Rensing S.A."/>
            <person name="Schmutz J."/>
            <person name="Symeonidi A."/>
            <person name="Elias M."/>
            <person name="Eveleigh R.J."/>
            <person name="Herman E.K."/>
            <person name="Klute M.J."/>
            <person name="Nakayama T."/>
            <person name="Obornik M."/>
            <person name="Reyes-Prieto A."/>
            <person name="Armbrust E.V."/>
            <person name="Aves S.J."/>
            <person name="Beiko R.G."/>
            <person name="Coutinho P."/>
            <person name="Dacks J.B."/>
            <person name="Durnford D.G."/>
            <person name="Fast N.M."/>
            <person name="Green B.R."/>
            <person name="Grisdale C.J."/>
            <person name="Hempel F."/>
            <person name="Henrissat B."/>
            <person name="Hoppner M.P."/>
            <person name="Ishida K."/>
            <person name="Kim E."/>
            <person name="Koreny L."/>
            <person name="Kroth P.G."/>
            <person name="Liu Y."/>
            <person name="Malik S.B."/>
            <person name="Maier U.G."/>
            <person name="McRose D."/>
            <person name="Mock T."/>
            <person name="Neilson J.A."/>
            <person name="Onodera N.T."/>
            <person name="Poole A.M."/>
            <person name="Pritham E.J."/>
            <person name="Richards T.A."/>
            <person name="Rocap G."/>
            <person name="Roy S.W."/>
            <person name="Sarai C."/>
            <person name="Schaack S."/>
            <person name="Shirato S."/>
            <person name="Slamovits C.H."/>
            <person name="Spencer D.F."/>
            <person name="Suzuki S."/>
            <person name="Worden A.Z."/>
            <person name="Zauner S."/>
            <person name="Barry K."/>
            <person name="Bell C."/>
            <person name="Bharti A.K."/>
            <person name="Crow J.A."/>
            <person name="Grimwood J."/>
            <person name="Kramer R."/>
            <person name="Lindquist E."/>
            <person name="Lucas S."/>
            <person name="Salamov A."/>
            <person name="McFadden G.I."/>
            <person name="Lane C.E."/>
            <person name="Keeling P.J."/>
            <person name="Gray M.W."/>
            <person name="Grigoriev I.V."/>
            <person name="Archibald J.M."/>
        </authorList>
    </citation>
    <scope>NUCLEOTIDE SEQUENCE</scope>
    <source>
        <strain evidence="1 3">CCMP2712</strain>
    </source>
</reference>
<dbReference type="PaxDb" id="55529-EKX37992"/>
<sequence length="89" mass="10219">MLYNERPSYRQEDGPGYIWYSRSTEEWNVGIGKGASSVAIRVSDSLAETPDKVTKKWKEFDGNKFLVNKTIQAYGKEKCFHRELNKGLA</sequence>
<evidence type="ECO:0000313" key="3">
    <source>
        <dbReference type="Proteomes" id="UP000011087"/>
    </source>
</evidence>
<dbReference type="GeneID" id="17294812"/>
<reference evidence="2" key="3">
    <citation type="submission" date="2015-06" db="UniProtKB">
        <authorList>
            <consortium name="EnsemblProtists"/>
        </authorList>
    </citation>
    <scope>IDENTIFICATION</scope>
</reference>
<keyword evidence="3" id="KW-1185">Reference proteome</keyword>
<dbReference type="EMBL" id="JH993052">
    <property type="protein sequence ID" value="EKX37992.1"/>
    <property type="molecule type" value="Genomic_DNA"/>
</dbReference>
<dbReference type="RefSeq" id="XP_005824972.1">
    <property type="nucleotide sequence ID" value="XM_005824915.1"/>
</dbReference>
<dbReference type="Proteomes" id="UP000011087">
    <property type="component" value="Unassembled WGS sequence"/>
</dbReference>
<protein>
    <submittedName>
        <fullName evidence="1 2">Uncharacterized protein</fullName>
    </submittedName>
</protein>
<reference evidence="3" key="2">
    <citation type="submission" date="2012-11" db="EMBL/GenBank/DDBJ databases">
        <authorList>
            <person name="Kuo A."/>
            <person name="Curtis B.A."/>
            <person name="Tanifuji G."/>
            <person name="Burki F."/>
            <person name="Gruber A."/>
            <person name="Irimia M."/>
            <person name="Maruyama S."/>
            <person name="Arias M.C."/>
            <person name="Ball S.G."/>
            <person name="Gile G.H."/>
            <person name="Hirakawa Y."/>
            <person name="Hopkins J.F."/>
            <person name="Rensing S.A."/>
            <person name="Schmutz J."/>
            <person name="Symeonidi A."/>
            <person name="Elias M."/>
            <person name="Eveleigh R.J."/>
            <person name="Herman E.K."/>
            <person name="Klute M.J."/>
            <person name="Nakayama T."/>
            <person name="Obornik M."/>
            <person name="Reyes-Prieto A."/>
            <person name="Armbrust E.V."/>
            <person name="Aves S.J."/>
            <person name="Beiko R.G."/>
            <person name="Coutinho P."/>
            <person name="Dacks J.B."/>
            <person name="Durnford D.G."/>
            <person name="Fast N.M."/>
            <person name="Green B.R."/>
            <person name="Grisdale C."/>
            <person name="Hempe F."/>
            <person name="Henrissat B."/>
            <person name="Hoppner M.P."/>
            <person name="Ishida K.-I."/>
            <person name="Kim E."/>
            <person name="Koreny L."/>
            <person name="Kroth P.G."/>
            <person name="Liu Y."/>
            <person name="Malik S.-B."/>
            <person name="Maier U.G."/>
            <person name="McRose D."/>
            <person name="Mock T."/>
            <person name="Neilson J.A."/>
            <person name="Onodera N.T."/>
            <person name="Poole A.M."/>
            <person name="Pritham E.J."/>
            <person name="Richards T.A."/>
            <person name="Rocap G."/>
            <person name="Roy S.W."/>
            <person name="Sarai C."/>
            <person name="Schaack S."/>
            <person name="Shirato S."/>
            <person name="Slamovits C.H."/>
            <person name="Spencer D.F."/>
            <person name="Suzuki S."/>
            <person name="Worden A.Z."/>
            <person name="Zauner S."/>
            <person name="Barry K."/>
            <person name="Bell C."/>
            <person name="Bharti A.K."/>
            <person name="Crow J.A."/>
            <person name="Grimwood J."/>
            <person name="Kramer R."/>
            <person name="Lindquist E."/>
            <person name="Lucas S."/>
            <person name="Salamov A."/>
            <person name="McFadden G.I."/>
            <person name="Lane C.E."/>
            <person name="Keeling P.J."/>
            <person name="Gray M.W."/>
            <person name="Grigoriev I.V."/>
            <person name="Archibald J.M."/>
        </authorList>
    </citation>
    <scope>NUCLEOTIDE SEQUENCE</scope>
    <source>
        <strain evidence="3">CCMP2712</strain>
    </source>
</reference>
<name>L1IPI5_GUITC</name>
<accession>L1IPI5</accession>
<gene>
    <name evidence="1" type="ORF">GUITHDRAFT_115753</name>
</gene>
<proteinExistence type="predicted"/>
<organism evidence="1">
    <name type="scientific">Guillardia theta (strain CCMP2712)</name>
    <name type="common">Cryptophyte</name>
    <dbReference type="NCBI Taxonomy" id="905079"/>
    <lineage>
        <taxon>Eukaryota</taxon>
        <taxon>Cryptophyceae</taxon>
        <taxon>Pyrenomonadales</taxon>
        <taxon>Geminigeraceae</taxon>
        <taxon>Guillardia</taxon>
    </lineage>
</organism>
<dbReference type="KEGG" id="gtt:GUITHDRAFT_115753"/>
<evidence type="ECO:0000313" key="2">
    <source>
        <dbReference type="EnsemblProtists" id="EKX37992"/>
    </source>
</evidence>
<evidence type="ECO:0000313" key="1">
    <source>
        <dbReference type="EMBL" id="EKX37992.1"/>
    </source>
</evidence>
<dbReference type="HOGENOM" id="CLU_2459491_0_0_1"/>
<dbReference type="AlphaFoldDB" id="L1IPI5"/>
<dbReference type="EnsemblProtists" id="EKX37992">
    <property type="protein sequence ID" value="EKX37992"/>
    <property type="gene ID" value="GUITHDRAFT_115753"/>
</dbReference>